<proteinExistence type="predicted"/>
<evidence type="ECO:0008006" key="6">
    <source>
        <dbReference type="Google" id="ProtNLM"/>
    </source>
</evidence>
<sequence length="66" mass="7866">MTYECYGVPATQLRQSLRWLDEQLIDVDYVISRHDTKLSELKNERDRILARKDEIEAELKRKESIG</sequence>
<dbReference type="EMBL" id="JARRTL010000045">
    <property type="protein sequence ID" value="MEC0487860.1"/>
    <property type="molecule type" value="Genomic_DNA"/>
</dbReference>
<dbReference type="Proteomes" id="UP001341297">
    <property type="component" value="Unassembled WGS sequence"/>
</dbReference>
<dbReference type="Proteomes" id="UP000036168">
    <property type="component" value="Unassembled WGS sequence"/>
</dbReference>
<evidence type="ECO:0000313" key="3">
    <source>
        <dbReference type="EMBL" id="MEC0487860.1"/>
    </source>
</evidence>
<comment type="caution">
    <text evidence="2">The sequence shown here is derived from an EMBL/GenBank/DDBJ whole genome shotgun (WGS) entry which is preliminary data.</text>
</comment>
<feature type="coiled-coil region" evidence="1">
    <location>
        <begin position="31"/>
        <end position="65"/>
    </location>
</feature>
<reference evidence="2" key="2">
    <citation type="submission" date="2015-10" db="EMBL/GenBank/DDBJ databases">
        <authorList>
            <person name="Gilbert D.G."/>
        </authorList>
    </citation>
    <scope>NUCLEOTIDE SEQUENCE</scope>
    <source>
        <strain evidence="2">GO-13</strain>
    </source>
</reference>
<accession>A0A0T6BL21</accession>
<evidence type="ECO:0000313" key="5">
    <source>
        <dbReference type="Proteomes" id="UP001341297"/>
    </source>
</evidence>
<reference evidence="3 5" key="3">
    <citation type="submission" date="2023-03" db="EMBL/GenBank/DDBJ databases">
        <title>Agriculturally important microbes genome sequencing.</title>
        <authorList>
            <person name="Dunlap C."/>
        </authorList>
    </citation>
    <scope>NUCLEOTIDE SEQUENCE [LARGE SCALE GENOMIC DNA]</scope>
    <source>
        <strain evidence="3 5">CBP-3203</strain>
    </source>
</reference>
<dbReference type="STRING" id="1664069.BGLY_1506"/>
<evidence type="ECO:0000313" key="4">
    <source>
        <dbReference type="Proteomes" id="UP000036168"/>
    </source>
</evidence>
<evidence type="ECO:0000313" key="2">
    <source>
        <dbReference type="EMBL" id="KRT90834.1"/>
    </source>
</evidence>
<dbReference type="AlphaFoldDB" id="A0A0T6BL21"/>
<evidence type="ECO:0000256" key="1">
    <source>
        <dbReference type="SAM" id="Coils"/>
    </source>
</evidence>
<protein>
    <recommendedName>
        <fullName evidence="6">Phage protein</fullName>
    </recommendedName>
</protein>
<dbReference type="EMBL" id="LECW02000042">
    <property type="protein sequence ID" value="KRT90834.1"/>
    <property type="molecule type" value="Genomic_DNA"/>
</dbReference>
<gene>
    <name evidence="2" type="ORF">AB447_223985</name>
    <name evidence="3" type="ORF">P8828_24245</name>
</gene>
<keyword evidence="1" id="KW-0175">Coiled coil</keyword>
<keyword evidence="5" id="KW-1185">Reference proteome</keyword>
<reference evidence="2 4" key="1">
    <citation type="journal article" date="2015" name="Int. J. Syst. Evol. Microbiol.">
        <title>Bacillus glycinifermentans sp. nov., isolated from fermented soybean paste.</title>
        <authorList>
            <person name="Kim S.J."/>
            <person name="Dunlap C.A."/>
            <person name="Kwon S.W."/>
            <person name="Rooney A.P."/>
        </authorList>
    </citation>
    <scope>NUCLEOTIDE SEQUENCE [LARGE SCALE GENOMIC DNA]</scope>
    <source>
        <strain evidence="2 4">GO-13</strain>
    </source>
</reference>
<dbReference type="RefSeq" id="WP_057957714.1">
    <property type="nucleotide sequence ID" value="NZ_CP023481.1"/>
</dbReference>
<name>A0A0T6BL21_9BACI</name>
<organism evidence="2 4">
    <name type="scientific">Bacillus glycinifermentans</name>
    <dbReference type="NCBI Taxonomy" id="1664069"/>
    <lineage>
        <taxon>Bacteria</taxon>
        <taxon>Bacillati</taxon>
        <taxon>Bacillota</taxon>
        <taxon>Bacilli</taxon>
        <taxon>Bacillales</taxon>
        <taxon>Bacillaceae</taxon>
        <taxon>Bacillus</taxon>
    </lineage>
</organism>